<keyword evidence="3" id="KW-0862">Zinc</keyword>
<dbReference type="InterPro" id="IPR052260">
    <property type="entry name" value="Autophagy_Rcpt_SigReg"/>
</dbReference>
<feature type="domain" description="ZZ-type" evidence="6">
    <location>
        <begin position="156"/>
        <end position="208"/>
    </location>
</feature>
<evidence type="ECO:0000259" key="6">
    <source>
        <dbReference type="PROSITE" id="PS50135"/>
    </source>
</evidence>
<reference evidence="7" key="1">
    <citation type="submission" date="2023-04" db="EMBL/GenBank/DDBJ databases">
        <title>Phytophthora fragariaefolia NBRC 109709.</title>
        <authorList>
            <person name="Ichikawa N."/>
            <person name="Sato H."/>
            <person name="Tonouchi N."/>
        </authorList>
    </citation>
    <scope>NUCLEOTIDE SEQUENCE</scope>
    <source>
        <strain evidence="7">NBRC 109709</strain>
    </source>
</reference>
<gene>
    <name evidence="7" type="ORF">Pfra01_001135000</name>
</gene>
<evidence type="ECO:0000256" key="1">
    <source>
        <dbReference type="ARBA" id="ARBA00022723"/>
    </source>
</evidence>
<evidence type="ECO:0000313" key="7">
    <source>
        <dbReference type="EMBL" id="GMF38866.1"/>
    </source>
</evidence>
<keyword evidence="1" id="KW-0479">Metal-binding</keyword>
<keyword evidence="8" id="KW-1185">Reference proteome</keyword>
<dbReference type="SMART" id="SM00291">
    <property type="entry name" value="ZnF_ZZ"/>
    <property type="match status" value="1"/>
</dbReference>
<evidence type="ECO:0000256" key="5">
    <source>
        <dbReference type="SAM" id="MobiDB-lite"/>
    </source>
</evidence>
<evidence type="ECO:0000256" key="4">
    <source>
        <dbReference type="PROSITE-ProRule" id="PRU00228"/>
    </source>
</evidence>
<dbReference type="PROSITE" id="PS50135">
    <property type="entry name" value="ZF_ZZ_2"/>
    <property type="match status" value="1"/>
</dbReference>
<dbReference type="PANTHER" id="PTHR15090">
    <property type="entry name" value="SEQUESTOSOME 1-RELATED"/>
    <property type="match status" value="1"/>
</dbReference>
<protein>
    <submittedName>
        <fullName evidence="7">Unnamed protein product</fullName>
    </submittedName>
</protein>
<feature type="region of interest" description="Disordered" evidence="5">
    <location>
        <begin position="323"/>
        <end position="396"/>
    </location>
</feature>
<feature type="compositionally biased region" description="Polar residues" evidence="5">
    <location>
        <begin position="434"/>
        <end position="446"/>
    </location>
</feature>
<comment type="caution">
    <text evidence="7">The sequence shown here is derived from an EMBL/GenBank/DDBJ whole genome shotgun (WGS) entry which is preliminary data.</text>
</comment>
<evidence type="ECO:0000256" key="3">
    <source>
        <dbReference type="ARBA" id="ARBA00022833"/>
    </source>
</evidence>
<sequence length="446" mass="48900">MLKLQSALAIATNGLSCQLVSLRAEVKCAAASGTNQQEEAQRERRLPRGCASHLNAQLVEEAKHVDQHLFFGPQQTVFEGERQRVIHGERKIQKNSKRFWLMSEPLSMERDSTTSLIGFPTEPPARAGGLGSKVSAATRFLGQKVAQMKFPPSHVNEDSFCDGCGMDPIVGNMYSCSKCVNYHLCESCYQLGIHGFEDSKLLLDVREDFALRKVMDASKNKVPEEVFTVLLKTVCRGQVDKFNFLAKWITAVVLGQPINTLEVRGIEIPHLDAETRGTLVQLLTPVLADRTDLEADNMDLPGVQRRMETIRIWVATDKDQKSPFATKEGLKDEDTESDMSPTSASGDVIGSPGPASPVSESTCVTPPPSPSGIRRKSTGATSMTSESSSQVSPPRLDALALADKVTEYTYEDDDEEYMSDSVKSDIEPRKVASLSPSGQRSEGIQM</sequence>
<dbReference type="OrthoDB" id="2122982at2759"/>
<dbReference type="GO" id="GO:0008270">
    <property type="term" value="F:zinc ion binding"/>
    <property type="evidence" value="ECO:0007669"/>
    <property type="project" value="UniProtKB-KW"/>
</dbReference>
<dbReference type="Gene3D" id="3.30.60.90">
    <property type="match status" value="1"/>
</dbReference>
<accession>A0A9W6XHZ7</accession>
<proteinExistence type="predicted"/>
<name>A0A9W6XHZ7_9STRA</name>
<dbReference type="AlphaFoldDB" id="A0A9W6XHZ7"/>
<evidence type="ECO:0000313" key="8">
    <source>
        <dbReference type="Proteomes" id="UP001165121"/>
    </source>
</evidence>
<evidence type="ECO:0000256" key="2">
    <source>
        <dbReference type="ARBA" id="ARBA00022771"/>
    </source>
</evidence>
<keyword evidence="2 4" id="KW-0863">Zinc-finger</keyword>
<dbReference type="InterPro" id="IPR000433">
    <property type="entry name" value="Znf_ZZ"/>
</dbReference>
<dbReference type="InterPro" id="IPR043145">
    <property type="entry name" value="Znf_ZZ_sf"/>
</dbReference>
<dbReference type="Proteomes" id="UP001165121">
    <property type="component" value="Unassembled WGS sequence"/>
</dbReference>
<dbReference type="SUPFAM" id="SSF57850">
    <property type="entry name" value="RING/U-box"/>
    <property type="match status" value="1"/>
</dbReference>
<feature type="region of interest" description="Disordered" evidence="5">
    <location>
        <begin position="410"/>
        <end position="446"/>
    </location>
</feature>
<dbReference type="Pfam" id="PF00569">
    <property type="entry name" value="ZZ"/>
    <property type="match status" value="1"/>
</dbReference>
<organism evidence="7 8">
    <name type="scientific">Phytophthora fragariaefolia</name>
    <dbReference type="NCBI Taxonomy" id="1490495"/>
    <lineage>
        <taxon>Eukaryota</taxon>
        <taxon>Sar</taxon>
        <taxon>Stramenopiles</taxon>
        <taxon>Oomycota</taxon>
        <taxon>Peronosporomycetes</taxon>
        <taxon>Peronosporales</taxon>
        <taxon>Peronosporaceae</taxon>
        <taxon>Phytophthora</taxon>
    </lineage>
</organism>
<feature type="compositionally biased region" description="Low complexity" evidence="5">
    <location>
        <begin position="378"/>
        <end position="392"/>
    </location>
</feature>
<dbReference type="EMBL" id="BSXT01001122">
    <property type="protein sequence ID" value="GMF38866.1"/>
    <property type="molecule type" value="Genomic_DNA"/>
</dbReference>